<protein>
    <recommendedName>
        <fullName evidence="4">HpcH/HpaI aldolase/citrate lyase domain-containing protein</fullName>
    </recommendedName>
</protein>
<evidence type="ECO:0000259" key="4">
    <source>
        <dbReference type="Pfam" id="PF03328"/>
    </source>
</evidence>
<name>A0A0B1Q2H2_9HYPH</name>
<proteinExistence type="inferred from homology"/>
<dbReference type="PANTHER" id="PTHR30502:SF0">
    <property type="entry name" value="PHOSPHOENOLPYRUVATE CARBOXYLASE FAMILY PROTEIN"/>
    <property type="match status" value="1"/>
</dbReference>
<dbReference type="GO" id="GO:0046872">
    <property type="term" value="F:metal ion binding"/>
    <property type="evidence" value="ECO:0007669"/>
    <property type="project" value="UniProtKB-KW"/>
</dbReference>
<feature type="domain" description="HpcH/HpaI aldolase/citrate lyase" evidence="4">
    <location>
        <begin position="19"/>
        <end position="239"/>
    </location>
</feature>
<dbReference type="SUPFAM" id="SSF51621">
    <property type="entry name" value="Phosphoenolpyruvate/pyruvate domain"/>
    <property type="match status" value="1"/>
</dbReference>
<gene>
    <name evidence="5" type="ORF">LA66_10825</name>
</gene>
<reference evidence="5 6" key="1">
    <citation type="submission" date="2014-09" db="EMBL/GenBank/DDBJ databases">
        <title>Isolation and characterization of Aurantimonas altamirensis ON-56566 from clinical sample following a dog bite.</title>
        <authorList>
            <person name="Eshaghi A."/>
            <person name="Li A."/>
            <person name="Shahinas D."/>
            <person name="Bahn P."/>
            <person name="Kus J.V."/>
            <person name="Patel S.N."/>
        </authorList>
    </citation>
    <scope>NUCLEOTIDE SEQUENCE [LARGE SCALE GENOMIC DNA]</scope>
    <source>
        <strain evidence="5 6">ON-56566</strain>
    </source>
</reference>
<dbReference type="InterPro" id="IPR005000">
    <property type="entry name" value="Aldolase/citrate-lyase_domain"/>
</dbReference>
<dbReference type="Gene3D" id="3.20.20.60">
    <property type="entry name" value="Phosphoenolpyruvate-binding domains"/>
    <property type="match status" value="1"/>
</dbReference>
<dbReference type="STRING" id="370622.LA66_10825"/>
<comment type="similarity">
    <text evidence="1">Belongs to the HpcH/HpaI aldolase family.</text>
</comment>
<evidence type="ECO:0000256" key="2">
    <source>
        <dbReference type="ARBA" id="ARBA00022723"/>
    </source>
</evidence>
<dbReference type="InterPro" id="IPR050251">
    <property type="entry name" value="HpcH-HpaI_aldolase"/>
</dbReference>
<dbReference type="InterPro" id="IPR040442">
    <property type="entry name" value="Pyrv_kinase-like_dom_sf"/>
</dbReference>
<sequence length="255" mass="26749">MAAPDLRGRLESRGFLISAWSSLAQPELLERMLQGGFDLATFDMQHGMHDEASVGRGIATASHMGMASLVRVPVGGYATVSRVLDYGATGVILPMIESADDARALVAAAKYPPLGQRSYGPTRAVMLHGYGSGKAYFEAANRETLAFAMIETPAAYAALDQILAVEGLDGVFIGPSDLSIALTGGRFSHDGPEVTNAIQAIAAKARACGKFTALYVFDADETARAKEMGVDLVTLSSDMAIFNAGLAALRATTGR</sequence>
<dbReference type="PANTHER" id="PTHR30502">
    <property type="entry name" value="2-KETO-3-DEOXY-L-RHAMNONATE ALDOLASE"/>
    <property type="match status" value="1"/>
</dbReference>
<dbReference type="InterPro" id="IPR015813">
    <property type="entry name" value="Pyrv/PenolPyrv_kinase-like_dom"/>
</dbReference>
<comment type="caution">
    <text evidence="5">The sequence shown here is derived from an EMBL/GenBank/DDBJ whole genome shotgun (WGS) entry which is preliminary data.</text>
</comment>
<evidence type="ECO:0000256" key="1">
    <source>
        <dbReference type="ARBA" id="ARBA00005568"/>
    </source>
</evidence>
<dbReference type="RefSeq" id="WP_039192388.1">
    <property type="nucleotide sequence ID" value="NZ_JRFJ01000002.1"/>
</dbReference>
<dbReference type="Proteomes" id="UP000030826">
    <property type="component" value="Unassembled WGS sequence"/>
</dbReference>
<dbReference type="AlphaFoldDB" id="A0A0B1Q2H2"/>
<organism evidence="5 6">
    <name type="scientific">Aureimonas altamirensis</name>
    <dbReference type="NCBI Taxonomy" id="370622"/>
    <lineage>
        <taxon>Bacteria</taxon>
        <taxon>Pseudomonadati</taxon>
        <taxon>Pseudomonadota</taxon>
        <taxon>Alphaproteobacteria</taxon>
        <taxon>Hyphomicrobiales</taxon>
        <taxon>Aurantimonadaceae</taxon>
        <taxon>Aureimonas</taxon>
    </lineage>
</organism>
<dbReference type="Pfam" id="PF03328">
    <property type="entry name" value="HpcH_HpaI"/>
    <property type="match status" value="1"/>
</dbReference>
<keyword evidence="2" id="KW-0479">Metal-binding</keyword>
<keyword evidence="3" id="KW-0456">Lyase</keyword>
<evidence type="ECO:0000256" key="3">
    <source>
        <dbReference type="ARBA" id="ARBA00023239"/>
    </source>
</evidence>
<accession>A0A0B1Q2H2</accession>
<dbReference type="EMBL" id="JRFJ01000002">
    <property type="protein sequence ID" value="KHJ55023.1"/>
    <property type="molecule type" value="Genomic_DNA"/>
</dbReference>
<dbReference type="GO" id="GO:0005737">
    <property type="term" value="C:cytoplasm"/>
    <property type="evidence" value="ECO:0007669"/>
    <property type="project" value="TreeGrafter"/>
</dbReference>
<evidence type="ECO:0000313" key="6">
    <source>
        <dbReference type="Proteomes" id="UP000030826"/>
    </source>
</evidence>
<dbReference type="GO" id="GO:0016832">
    <property type="term" value="F:aldehyde-lyase activity"/>
    <property type="evidence" value="ECO:0007669"/>
    <property type="project" value="TreeGrafter"/>
</dbReference>
<evidence type="ECO:0000313" key="5">
    <source>
        <dbReference type="EMBL" id="KHJ55023.1"/>
    </source>
</evidence>
<dbReference type="OrthoDB" id="9802624at2"/>